<evidence type="ECO:0000256" key="5">
    <source>
        <dbReference type="ARBA" id="ARBA00023004"/>
    </source>
</evidence>
<gene>
    <name evidence="9" type="ORF">CYCCA115_LOCUS20829</name>
</gene>
<dbReference type="GO" id="GO:0020037">
    <property type="term" value="F:heme binding"/>
    <property type="evidence" value="ECO:0007669"/>
    <property type="project" value="InterPro"/>
</dbReference>
<keyword evidence="2 6" id="KW-0349">Heme</keyword>
<dbReference type="InterPro" id="IPR050532">
    <property type="entry name" value="Globin-like_OT"/>
</dbReference>
<keyword evidence="3 6" id="KW-0561">Oxygen transport</keyword>
<dbReference type="InterPro" id="IPR044399">
    <property type="entry name" value="Mb-like_M"/>
</dbReference>
<dbReference type="PANTHER" id="PTHR46458">
    <property type="entry name" value="BLR2807 PROTEIN"/>
    <property type="match status" value="1"/>
</dbReference>
<evidence type="ECO:0000256" key="4">
    <source>
        <dbReference type="ARBA" id="ARBA00022723"/>
    </source>
</evidence>
<evidence type="ECO:0000256" key="6">
    <source>
        <dbReference type="RuleBase" id="RU000356"/>
    </source>
</evidence>
<dbReference type="PROSITE" id="PS01033">
    <property type="entry name" value="GLOBIN"/>
    <property type="match status" value="1"/>
</dbReference>
<dbReference type="CDD" id="cd01040">
    <property type="entry name" value="Mb-like"/>
    <property type="match status" value="1"/>
</dbReference>
<evidence type="ECO:0000256" key="2">
    <source>
        <dbReference type="ARBA" id="ARBA00022617"/>
    </source>
</evidence>
<dbReference type="GO" id="GO:0019825">
    <property type="term" value="F:oxygen binding"/>
    <property type="evidence" value="ECO:0007669"/>
    <property type="project" value="InterPro"/>
</dbReference>
<dbReference type="Pfam" id="PF00042">
    <property type="entry name" value="Globin"/>
    <property type="match status" value="1"/>
</dbReference>
<dbReference type="AlphaFoldDB" id="A0AAD2JMI0"/>
<keyword evidence="10" id="KW-1185">Reference proteome</keyword>
<feature type="region of interest" description="Disordered" evidence="7">
    <location>
        <begin position="191"/>
        <end position="233"/>
    </location>
</feature>
<keyword evidence="5" id="KW-0408">Iron</keyword>
<accession>A0AAD2JMI0</accession>
<dbReference type="PANTHER" id="PTHR46458:SF1">
    <property type="entry name" value="GEO09476P1"/>
    <property type="match status" value="1"/>
</dbReference>
<keyword evidence="1 6" id="KW-0813">Transport</keyword>
<keyword evidence="4" id="KW-0479">Metal-binding</keyword>
<name>A0AAD2JMI0_9STRA</name>
<organism evidence="9 10">
    <name type="scientific">Cylindrotheca closterium</name>
    <dbReference type="NCBI Taxonomy" id="2856"/>
    <lineage>
        <taxon>Eukaryota</taxon>
        <taxon>Sar</taxon>
        <taxon>Stramenopiles</taxon>
        <taxon>Ochrophyta</taxon>
        <taxon>Bacillariophyta</taxon>
        <taxon>Bacillariophyceae</taxon>
        <taxon>Bacillariophycidae</taxon>
        <taxon>Bacillariales</taxon>
        <taxon>Bacillariaceae</taxon>
        <taxon>Cylindrotheca</taxon>
    </lineage>
</organism>
<comment type="similarity">
    <text evidence="6">Belongs to the globin family.</text>
</comment>
<dbReference type="InterPro" id="IPR009050">
    <property type="entry name" value="Globin-like_sf"/>
</dbReference>
<proteinExistence type="inferred from homology"/>
<evidence type="ECO:0000313" key="9">
    <source>
        <dbReference type="EMBL" id="CAJ1964859.1"/>
    </source>
</evidence>
<evidence type="ECO:0000313" key="10">
    <source>
        <dbReference type="Proteomes" id="UP001295423"/>
    </source>
</evidence>
<feature type="region of interest" description="Disordered" evidence="7">
    <location>
        <begin position="331"/>
        <end position="360"/>
    </location>
</feature>
<evidence type="ECO:0000259" key="8">
    <source>
        <dbReference type="PROSITE" id="PS01033"/>
    </source>
</evidence>
<dbReference type="EMBL" id="CAKOGP040002202">
    <property type="protein sequence ID" value="CAJ1964859.1"/>
    <property type="molecule type" value="Genomic_DNA"/>
</dbReference>
<evidence type="ECO:0000256" key="7">
    <source>
        <dbReference type="SAM" id="MobiDB-lite"/>
    </source>
</evidence>
<dbReference type="GO" id="GO:0046872">
    <property type="term" value="F:metal ion binding"/>
    <property type="evidence" value="ECO:0007669"/>
    <property type="project" value="UniProtKB-KW"/>
</dbReference>
<evidence type="ECO:0000256" key="3">
    <source>
        <dbReference type="ARBA" id="ARBA00022621"/>
    </source>
</evidence>
<feature type="domain" description="Globin" evidence="8">
    <location>
        <begin position="2"/>
        <end position="158"/>
    </location>
</feature>
<comment type="caution">
    <text evidence="9">The sequence shown here is derived from an EMBL/GenBank/DDBJ whole genome shotgun (WGS) entry which is preliminary data.</text>
</comment>
<dbReference type="InterPro" id="IPR000971">
    <property type="entry name" value="Globin"/>
</dbReference>
<dbReference type="GO" id="GO:0005344">
    <property type="term" value="F:oxygen carrier activity"/>
    <property type="evidence" value="ECO:0007669"/>
    <property type="project" value="UniProtKB-KW"/>
</dbReference>
<protein>
    <recommendedName>
        <fullName evidence="8">Globin domain-containing protein</fullName>
    </recommendedName>
</protein>
<dbReference type="Gene3D" id="1.10.490.10">
    <property type="entry name" value="Globins"/>
    <property type="match status" value="1"/>
</dbReference>
<evidence type="ECO:0000256" key="1">
    <source>
        <dbReference type="ARBA" id="ARBA00022448"/>
    </source>
</evidence>
<dbReference type="Proteomes" id="UP001295423">
    <property type="component" value="Unassembled WGS sequence"/>
</dbReference>
<dbReference type="SUPFAM" id="SSF46458">
    <property type="entry name" value="Globin-like"/>
    <property type="match status" value="1"/>
</dbReference>
<reference evidence="9" key="1">
    <citation type="submission" date="2023-08" db="EMBL/GenBank/DDBJ databases">
        <authorList>
            <person name="Audoor S."/>
            <person name="Bilcke G."/>
        </authorList>
    </citation>
    <scope>NUCLEOTIDE SEQUENCE</scope>
</reference>
<dbReference type="InterPro" id="IPR012292">
    <property type="entry name" value="Globin/Proto"/>
</dbReference>
<sequence length="397" mass="44245">MELYSESIENAVASWKTVQGLPDYKTLVGELLFRAIFTISPGAINMFGFGEGVDCYHLPETLFKLPAFQNHTNAVVTMLEKALEMMLGKNMESLAEALSTLGEQHVTYGIQPPHYIIVESALVRTLELGLGTSFTNSLRKDWEAVFRFISRTMMMGAESRVQIVKSTRRSAENKKVATIRLNAISPGRRSKVLTRNSRTSCARFEGEPKRRYARRGSDPPQQPSREGTFPRSHSLSELPAYEHFALDDVTIDATAETRTMTLPEHDEPLDTRGMTLPEHDEPLDPEAYWAWGTDSNVLPPKMPPRAVSPPRSSSKRPVLIRYNSFDSVSTLGSGDSAPAITPAQVPRRKPQRSPSTKALLRNTSFDSLSTMAAVDFAPVFPKRASSPPRTSRRMWSS</sequence>